<proteinExistence type="predicted"/>
<dbReference type="Proteomes" id="UP001489719">
    <property type="component" value="Unassembled WGS sequence"/>
</dbReference>
<protein>
    <submittedName>
        <fullName evidence="1">Uncharacterized protein</fullName>
    </submittedName>
</protein>
<sequence>MRFVGFAKLRQKLSRRSMSSSTGSRSILRKLMPRTPPQTIPPLEAPVWHSSLSDNPPTTTFLVRAVDPDCDEQETRAIRFYSSNLEANLDWVASNTGDEIQEEHLHRDLSLELLHQSPSTRPSSSTFSWMPSVPNRRLRRAVSTLKRRDSTATMSTGSNGNAFFSAMYEDDRDETRIGPSEDEWDFEDGDVEAVLPTEQLSDWTEIILGNEIRSQSRMTDSGT</sequence>
<name>A0ACC3TJL1_9ASCO</name>
<evidence type="ECO:0000313" key="2">
    <source>
        <dbReference type="Proteomes" id="UP001489719"/>
    </source>
</evidence>
<keyword evidence="2" id="KW-1185">Reference proteome</keyword>
<dbReference type="EMBL" id="MU970108">
    <property type="protein sequence ID" value="KAK9321057.1"/>
    <property type="molecule type" value="Genomic_DNA"/>
</dbReference>
<comment type="caution">
    <text evidence="1">The sequence shown here is derived from an EMBL/GenBank/DDBJ whole genome shotgun (WGS) entry which is preliminary data.</text>
</comment>
<organism evidence="1 2">
    <name type="scientific">Lipomyces orientalis</name>
    <dbReference type="NCBI Taxonomy" id="1233043"/>
    <lineage>
        <taxon>Eukaryota</taxon>
        <taxon>Fungi</taxon>
        <taxon>Dikarya</taxon>
        <taxon>Ascomycota</taxon>
        <taxon>Saccharomycotina</taxon>
        <taxon>Lipomycetes</taxon>
        <taxon>Lipomycetales</taxon>
        <taxon>Lipomycetaceae</taxon>
        <taxon>Lipomyces</taxon>
    </lineage>
</organism>
<gene>
    <name evidence="1" type="ORF">V1517DRAFT_185499</name>
</gene>
<reference evidence="2" key="1">
    <citation type="journal article" date="2024" name="Front. Bioeng. Biotechnol.">
        <title>Genome-scale model development and genomic sequencing of the oleaginous clade Lipomyces.</title>
        <authorList>
            <person name="Czajka J.J."/>
            <person name="Han Y."/>
            <person name="Kim J."/>
            <person name="Mondo S.J."/>
            <person name="Hofstad B.A."/>
            <person name="Robles A."/>
            <person name="Haridas S."/>
            <person name="Riley R."/>
            <person name="LaButti K."/>
            <person name="Pangilinan J."/>
            <person name="Andreopoulos W."/>
            <person name="Lipzen A."/>
            <person name="Yan J."/>
            <person name="Wang M."/>
            <person name="Ng V."/>
            <person name="Grigoriev I.V."/>
            <person name="Spatafora J.W."/>
            <person name="Magnuson J.K."/>
            <person name="Baker S.E."/>
            <person name="Pomraning K.R."/>
        </authorList>
    </citation>
    <scope>NUCLEOTIDE SEQUENCE [LARGE SCALE GENOMIC DNA]</scope>
    <source>
        <strain evidence="2">CBS 10300</strain>
    </source>
</reference>
<evidence type="ECO:0000313" key="1">
    <source>
        <dbReference type="EMBL" id="KAK9321057.1"/>
    </source>
</evidence>
<accession>A0ACC3TJL1</accession>